<proteinExistence type="predicted"/>
<evidence type="ECO:0008006" key="3">
    <source>
        <dbReference type="Google" id="ProtNLM"/>
    </source>
</evidence>
<protein>
    <recommendedName>
        <fullName evidence="3">Zinc-finger domain-containing protein</fullName>
    </recommendedName>
</protein>
<reference evidence="1 2" key="1">
    <citation type="journal article" date="2015" name="Nature">
        <title>rRNA introns, odd ribosomes, and small enigmatic genomes across a large radiation of phyla.</title>
        <authorList>
            <person name="Brown C.T."/>
            <person name="Hug L.A."/>
            <person name="Thomas B.C."/>
            <person name="Sharon I."/>
            <person name="Castelle C.J."/>
            <person name="Singh A."/>
            <person name="Wilkins M.J."/>
            <person name="Williams K.H."/>
            <person name="Banfield J.F."/>
        </authorList>
    </citation>
    <scope>NUCLEOTIDE SEQUENCE [LARGE SCALE GENOMIC DNA]</scope>
</reference>
<dbReference type="AlphaFoldDB" id="A0A0G0FY49"/>
<organism evidence="1 2">
    <name type="scientific">Berkelbacteria bacterium GW2011_GWA1_36_9</name>
    <dbReference type="NCBI Taxonomy" id="1618331"/>
    <lineage>
        <taxon>Bacteria</taxon>
        <taxon>Candidatus Berkelbacteria</taxon>
    </lineage>
</organism>
<gene>
    <name evidence="1" type="ORF">US31_C0002G0060</name>
</gene>
<dbReference type="Proteomes" id="UP000034508">
    <property type="component" value="Unassembled WGS sequence"/>
</dbReference>
<comment type="caution">
    <text evidence="1">The sequence shown here is derived from an EMBL/GenBank/DDBJ whole genome shotgun (WGS) entry which is preliminary data.</text>
</comment>
<dbReference type="EMBL" id="LBSM01000002">
    <property type="protein sequence ID" value="KKQ18715.1"/>
    <property type="molecule type" value="Genomic_DNA"/>
</dbReference>
<evidence type="ECO:0000313" key="2">
    <source>
        <dbReference type="Proteomes" id="UP000034508"/>
    </source>
</evidence>
<sequence>MQCPKTDDLIDLVFYPDKLGMEATKKIQEHLEKCPGCKAVTLRYKREKQEAEPK</sequence>
<name>A0A0G0FY49_9BACT</name>
<evidence type="ECO:0000313" key="1">
    <source>
        <dbReference type="EMBL" id="KKQ18715.1"/>
    </source>
</evidence>
<accession>A0A0G0FY49</accession>